<dbReference type="InterPro" id="IPR005119">
    <property type="entry name" value="LysR_subst-bd"/>
</dbReference>
<dbReference type="GO" id="GO:0003677">
    <property type="term" value="F:DNA binding"/>
    <property type="evidence" value="ECO:0007669"/>
    <property type="project" value="UniProtKB-KW"/>
</dbReference>
<feature type="domain" description="HTH lysR-type" evidence="5">
    <location>
        <begin position="56"/>
        <end position="111"/>
    </location>
</feature>
<evidence type="ECO:0000256" key="4">
    <source>
        <dbReference type="ARBA" id="ARBA00023163"/>
    </source>
</evidence>
<evidence type="ECO:0000259" key="5">
    <source>
        <dbReference type="PROSITE" id="PS50931"/>
    </source>
</evidence>
<dbReference type="EMBL" id="VTOU01000001">
    <property type="protein sequence ID" value="TZG29396.1"/>
    <property type="molecule type" value="Genomic_DNA"/>
</dbReference>
<evidence type="ECO:0000256" key="2">
    <source>
        <dbReference type="ARBA" id="ARBA00023015"/>
    </source>
</evidence>
<gene>
    <name evidence="6" type="ORF">FYJ91_04530</name>
</gene>
<dbReference type="GO" id="GO:0032993">
    <property type="term" value="C:protein-DNA complex"/>
    <property type="evidence" value="ECO:0007669"/>
    <property type="project" value="TreeGrafter"/>
</dbReference>
<dbReference type="Proteomes" id="UP000322077">
    <property type="component" value="Unassembled WGS sequence"/>
</dbReference>
<name>A0A5D9CDG4_9SPHN</name>
<dbReference type="Pfam" id="PF03466">
    <property type="entry name" value="LysR_substrate"/>
    <property type="match status" value="1"/>
</dbReference>
<accession>A0A5D9CDG4</accession>
<dbReference type="FunFam" id="1.10.10.10:FF:000001">
    <property type="entry name" value="LysR family transcriptional regulator"/>
    <property type="match status" value="1"/>
</dbReference>
<dbReference type="CDD" id="cd08414">
    <property type="entry name" value="PBP2_LTTR_aromatics_like"/>
    <property type="match status" value="1"/>
</dbReference>
<evidence type="ECO:0000256" key="1">
    <source>
        <dbReference type="ARBA" id="ARBA00009437"/>
    </source>
</evidence>
<reference evidence="6 7" key="1">
    <citation type="submission" date="2019-08" db="EMBL/GenBank/DDBJ databases">
        <authorList>
            <person name="Wang G."/>
            <person name="Xu Z."/>
        </authorList>
    </citation>
    <scope>NUCLEOTIDE SEQUENCE [LARGE SCALE GENOMIC DNA]</scope>
    <source>
        <strain evidence="6 7">ZX</strain>
    </source>
</reference>
<dbReference type="PANTHER" id="PTHR30346">
    <property type="entry name" value="TRANSCRIPTIONAL DUAL REGULATOR HCAR-RELATED"/>
    <property type="match status" value="1"/>
</dbReference>
<comment type="caution">
    <text evidence="6">The sequence shown here is derived from an EMBL/GenBank/DDBJ whole genome shotgun (WGS) entry which is preliminary data.</text>
</comment>
<evidence type="ECO:0000313" key="7">
    <source>
        <dbReference type="Proteomes" id="UP000322077"/>
    </source>
</evidence>
<comment type="similarity">
    <text evidence="1">Belongs to the LysR transcriptional regulatory family.</text>
</comment>
<dbReference type="PRINTS" id="PR00039">
    <property type="entry name" value="HTHLYSR"/>
</dbReference>
<protein>
    <submittedName>
        <fullName evidence="6">LysR family transcriptional regulator</fullName>
    </submittedName>
</protein>
<dbReference type="Gene3D" id="1.10.10.10">
    <property type="entry name" value="Winged helix-like DNA-binding domain superfamily/Winged helix DNA-binding domain"/>
    <property type="match status" value="1"/>
</dbReference>
<dbReference type="Pfam" id="PF00126">
    <property type="entry name" value="HTH_1"/>
    <property type="match status" value="1"/>
</dbReference>
<keyword evidence="4" id="KW-0804">Transcription</keyword>
<dbReference type="InterPro" id="IPR000847">
    <property type="entry name" value="LysR_HTH_N"/>
</dbReference>
<dbReference type="PANTHER" id="PTHR30346:SF17">
    <property type="entry name" value="LYSR FAMILY TRANSCRIPTIONAL REGULATOR"/>
    <property type="match status" value="1"/>
</dbReference>
<dbReference type="PROSITE" id="PS50931">
    <property type="entry name" value="HTH_LYSR"/>
    <property type="match status" value="1"/>
</dbReference>
<dbReference type="SUPFAM" id="SSF53850">
    <property type="entry name" value="Periplasmic binding protein-like II"/>
    <property type="match status" value="1"/>
</dbReference>
<dbReference type="SUPFAM" id="SSF46785">
    <property type="entry name" value="Winged helix' DNA-binding domain"/>
    <property type="match status" value="1"/>
</dbReference>
<keyword evidence="2" id="KW-0805">Transcription regulation</keyword>
<evidence type="ECO:0000256" key="3">
    <source>
        <dbReference type="ARBA" id="ARBA00023125"/>
    </source>
</evidence>
<dbReference type="InterPro" id="IPR036388">
    <property type="entry name" value="WH-like_DNA-bd_sf"/>
</dbReference>
<proteinExistence type="inferred from homology"/>
<keyword evidence="3" id="KW-0238">DNA-binding</keyword>
<dbReference type="GO" id="GO:0003700">
    <property type="term" value="F:DNA-binding transcription factor activity"/>
    <property type="evidence" value="ECO:0007669"/>
    <property type="project" value="InterPro"/>
</dbReference>
<sequence>MGIGADAGEEADPDAALLARRADARSETAYAQRFGPRPAAGGRGDHGRHRLVASLIRHLPFFAIAAEEENFQRAAVRLRISQPALSKRIQDLEASLGVRLFERSKGRVVLTTEGKAFAREAKVLLDGFDAAVRDLRRAAADAPELLTIGANEQAMRSAGLTGALRAFRDAHPEIGVTLSLMGSASQLSALKAGQVDAAILYIAEDDPAWAHSREIRQDDPFVIALPDNHALAGAATLRIADLAGEDLIWPSGDSSPALHADLDRAWRAAGVEPHVAVEILSAEAALNAVSAGLGIAVVRASNAGREPPGVVLRPIADLDIRSTLRLAWPPTPSRALGLFRDFLDGWGA</sequence>
<keyword evidence="7" id="KW-1185">Reference proteome</keyword>
<organism evidence="6 7">
    <name type="scientific">Sphingomonas montanisoli</name>
    <dbReference type="NCBI Taxonomy" id="2606412"/>
    <lineage>
        <taxon>Bacteria</taxon>
        <taxon>Pseudomonadati</taxon>
        <taxon>Pseudomonadota</taxon>
        <taxon>Alphaproteobacteria</taxon>
        <taxon>Sphingomonadales</taxon>
        <taxon>Sphingomonadaceae</taxon>
        <taxon>Sphingomonas</taxon>
    </lineage>
</organism>
<dbReference type="Gene3D" id="3.40.190.10">
    <property type="entry name" value="Periplasmic binding protein-like II"/>
    <property type="match status" value="2"/>
</dbReference>
<dbReference type="InterPro" id="IPR036390">
    <property type="entry name" value="WH_DNA-bd_sf"/>
</dbReference>
<dbReference type="AlphaFoldDB" id="A0A5D9CDG4"/>
<evidence type="ECO:0000313" key="6">
    <source>
        <dbReference type="EMBL" id="TZG29396.1"/>
    </source>
</evidence>